<evidence type="ECO:0000256" key="2">
    <source>
        <dbReference type="ARBA" id="ARBA00007079"/>
    </source>
</evidence>
<comment type="similarity">
    <text evidence="2">Belongs to the aromatic acid exporter (TC 2.A.85) family.</text>
</comment>
<accession>A0ABR0W436</accession>
<feature type="transmembrane region" description="Helical" evidence="9">
    <location>
        <begin position="98"/>
        <end position="118"/>
    </location>
</feature>
<evidence type="ECO:0000256" key="8">
    <source>
        <dbReference type="ARBA" id="ARBA00023303"/>
    </source>
</evidence>
<keyword evidence="8" id="KW-0407">Ion channel</keyword>
<evidence type="ECO:0000256" key="7">
    <source>
        <dbReference type="ARBA" id="ARBA00023136"/>
    </source>
</evidence>
<evidence type="ECO:0000313" key="10">
    <source>
        <dbReference type="EMBL" id="KAK6141089.1"/>
    </source>
</evidence>
<keyword evidence="7 9" id="KW-0472">Membrane</keyword>
<evidence type="ECO:0000256" key="4">
    <source>
        <dbReference type="ARBA" id="ARBA00022692"/>
    </source>
</evidence>
<feature type="transmembrane region" description="Helical" evidence="9">
    <location>
        <begin position="182"/>
        <end position="204"/>
    </location>
</feature>
<evidence type="ECO:0000256" key="1">
    <source>
        <dbReference type="ARBA" id="ARBA00004141"/>
    </source>
</evidence>
<keyword evidence="5 9" id="KW-1133">Transmembrane helix</keyword>
<dbReference type="EMBL" id="JABTTQ020000184">
    <property type="protein sequence ID" value="KAK6141089.1"/>
    <property type="molecule type" value="Genomic_DNA"/>
</dbReference>
<sequence length="404" mass="44715">MVKASEICRGFECRINFPDGISKVLVPERMSQSRVCRGSHGFVKKLLSKFWGLNKETWNLAMNEPKKLIHGFKVGMALSLVSLFYYMKPLYEGIGGNAMWAVLTVIVVFEYTVGATLSKCLNKAAGTFLAGVLAAAATFSRFIPSIKAQFDYGVLVFILTICFITVSGYRVENLLELALHRLSTIAIGSSICILTSMLFCPVWAGNELHNLIRNNMEKLADSLDGCIAEYFGCDIKSNNTQSETSNNILLGYKCVLDSRDTEESLVGASLRSCAYCIEALNCTIDSDAQGPDILKNHFSKCCIKLSSNSSAVLKELVVVMDTMTKSPKIDFKVSEMCSAVQEVQNALKALSKQPIAMNLDTVKYKKPAGLISTKDKFCKGLSKFYFSAKQKRTREKWKSNAAYY</sequence>
<keyword evidence="3" id="KW-0813">Transport</keyword>
<dbReference type="Pfam" id="PF11744">
    <property type="entry name" value="ALMT"/>
    <property type="match status" value="1"/>
</dbReference>
<feature type="transmembrane region" description="Helical" evidence="9">
    <location>
        <begin position="124"/>
        <end position="143"/>
    </location>
</feature>
<evidence type="ECO:0000256" key="3">
    <source>
        <dbReference type="ARBA" id="ARBA00022448"/>
    </source>
</evidence>
<evidence type="ECO:0000256" key="5">
    <source>
        <dbReference type="ARBA" id="ARBA00022989"/>
    </source>
</evidence>
<keyword evidence="6" id="KW-0406">Ion transport</keyword>
<comment type="caution">
    <text evidence="10">The sequence shown here is derived from an EMBL/GenBank/DDBJ whole genome shotgun (WGS) entry which is preliminary data.</text>
</comment>
<keyword evidence="11" id="KW-1185">Reference proteome</keyword>
<feature type="transmembrane region" description="Helical" evidence="9">
    <location>
        <begin position="150"/>
        <end position="170"/>
    </location>
</feature>
<protein>
    <submittedName>
        <fullName evidence="10">Uncharacterized protein</fullName>
    </submittedName>
</protein>
<dbReference type="PANTHER" id="PTHR31086">
    <property type="entry name" value="ALUMINUM-ACTIVATED MALATE TRANSPORTER 10"/>
    <property type="match status" value="1"/>
</dbReference>
<keyword evidence="4 9" id="KW-0812">Transmembrane</keyword>
<proteinExistence type="inferred from homology"/>
<organism evidence="10 11">
    <name type="scientific">Rehmannia glutinosa</name>
    <name type="common">Chinese foxglove</name>
    <dbReference type="NCBI Taxonomy" id="99300"/>
    <lineage>
        <taxon>Eukaryota</taxon>
        <taxon>Viridiplantae</taxon>
        <taxon>Streptophyta</taxon>
        <taxon>Embryophyta</taxon>
        <taxon>Tracheophyta</taxon>
        <taxon>Spermatophyta</taxon>
        <taxon>Magnoliopsida</taxon>
        <taxon>eudicotyledons</taxon>
        <taxon>Gunneridae</taxon>
        <taxon>Pentapetalae</taxon>
        <taxon>asterids</taxon>
        <taxon>lamiids</taxon>
        <taxon>Lamiales</taxon>
        <taxon>Orobanchaceae</taxon>
        <taxon>Rehmannieae</taxon>
        <taxon>Rehmannia</taxon>
    </lineage>
</organism>
<evidence type="ECO:0000256" key="9">
    <source>
        <dbReference type="SAM" id="Phobius"/>
    </source>
</evidence>
<evidence type="ECO:0000313" key="11">
    <source>
        <dbReference type="Proteomes" id="UP001318860"/>
    </source>
</evidence>
<gene>
    <name evidence="10" type="ORF">DH2020_025170</name>
</gene>
<comment type="subcellular location">
    <subcellularLocation>
        <location evidence="1">Membrane</location>
        <topology evidence="1">Multi-pass membrane protein</topology>
    </subcellularLocation>
</comment>
<dbReference type="InterPro" id="IPR020966">
    <property type="entry name" value="ALMT"/>
</dbReference>
<reference evidence="10 11" key="1">
    <citation type="journal article" date="2021" name="Comput. Struct. Biotechnol. J.">
        <title>De novo genome assembly of the potent medicinal plant Rehmannia glutinosa using nanopore technology.</title>
        <authorList>
            <person name="Ma L."/>
            <person name="Dong C."/>
            <person name="Song C."/>
            <person name="Wang X."/>
            <person name="Zheng X."/>
            <person name="Niu Y."/>
            <person name="Chen S."/>
            <person name="Feng W."/>
        </authorList>
    </citation>
    <scope>NUCLEOTIDE SEQUENCE [LARGE SCALE GENOMIC DNA]</scope>
    <source>
        <strain evidence="10">DH-2019</strain>
    </source>
</reference>
<name>A0ABR0W436_REHGL</name>
<evidence type="ECO:0000256" key="6">
    <source>
        <dbReference type="ARBA" id="ARBA00023065"/>
    </source>
</evidence>
<dbReference type="Proteomes" id="UP001318860">
    <property type="component" value="Unassembled WGS sequence"/>
</dbReference>